<dbReference type="EMBL" id="JBHSNA010000038">
    <property type="protein sequence ID" value="MFC5568357.1"/>
    <property type="molecule type" value="Genomic_DNA"/>
</dbReference>
<keyword evidence="3" id="KW-1185">Reference proteome</keyword>
<dbReference type="InterPro" id="IPR036388">
    <property type="entry name" value="WH-like_DNA-bd_sf"/>
</dbReference>
<protein>
    <submittedName>
        <fullName evidence="2">Replication initiation protein</fullName>
    </submittedName>
</protein>
<reference evidence="3" key="1">
    <citation type="journal article" date="2019" name="Int. J. Syst. Evol. Microbiol.">
        <title>The Global Catalogue of Microorganisms (GCM) 10K type strain sequencing project: providing services to taxonomists for standard genome sequencing and annotation.</title>
        <authorList>
            <consortium name="The Broad Institute Genomics Platform"/>
            <consortium name="The Broad Institute Genome Sequencing Center for Infectious Disease"/>
            <person name="Wu L."/>
            <person name="Ma J."/>
        </authorList>
    </citation>
    <scope>NUCLEOTIDE SEQUENCE [LARGE SCALE GENOMIC DNA]</scope>
    <source>
        <strain evidence="3">KACC 11588</strain>
    </source>
</reference>
<name>A0ABW0SH80_9RHOB</name>
<dbReference type="RefSeq" id="WP_209843504.1">
    <property type="nucleotide sequence ID" value="NZ_JAGGJP010000035.1"/>
</dbReference>
<feature type="compositionally biased region" description="Pro residues" evidence="1">
    <location>
        <begin position="273"/>
        <end position="282"/>
    </location>
</feature>
<evidence type="ECO:0000313" key="2">
    <source>
        <dbReference type="EMBL" id="MFC5568357.1"/>
    </source>
</evidence>
<proteinExistence type="predicted"/>
<dbReference type="Gene3D" id="1.10.10.10">
    <property type="entry name" value="Winged helix-like DNA-binding domain superfamily/Winged helix DNA-binding domain"/>
    <property type="match status" value="1"/>
</dbReference>
<feature type="region of interest" description="Disordered" evidence="1">
    <location>
        <begin position="240"/>
        <end position="285"/>
    </location>
</feature>
<organism evidence="2 3">
    <name type="scientific">Rubellimicrobium aerolatum</name>
    <dbReference type="NCBI Taxonomy" id="490979"/>
    <lineage>
        <taxon>Bacteria</taxon>
        <taxon>Pseudomonadati</taxon>
        <taxon>Pseudomonadota</taxon>
        <taxon>Alphaproteobacteria</taxon>
        <taxon>Rhodobacterales</taxon>
        <taxon>Roseobacteraceae</taxon>
        <taxon>Rubellimicrobium</taxon>
    </lineage>
</organism>
<feature type="compositionally biased region" description="Low complexity" evidence="1">
    <location>
        <begin position="248"/>
        <end position="272"/>
    </location>
</feature>
<evidence type="ECO:0000256" key="1">
    <source>
        <dbReference type="SAM" id="MobiDB-lite"/>
    </source>
</evidence>
<gene>
    <name evidence="2" type="ORF">ACFPOC_18315</name>
</gene>
<dbReference type="SUPFAM" id="SSF46785">
    <property type="entry name" value="Winged helix' DNA-binding domain"/>
    <property type="match status" value="1"/>
</dbReference>
<evidence type="ECO:0000313" key="3">
    <source>
        <dbReference type="Proteomes" id="UP001596056"/>
    </source>
</evidence>
<comment type="caution">
    <text evidence="2">The sequence shown here is derived from an EMBL/GenBank/DDBJ whole genome shotgun (WGS) entry which is preliminary data.</text>
</comment>
<accession>A0ABW0SH80</accession>
<dbReference type="InterPro" id="IPR036390">
    <property type="entry name" value="WH_DNA-bd_sf"/>
</dbReference>
<sequence>MRTITVPSSAVALRSEKPLTPAMMAAVWEIAAALDEARTPAQVPNAVWLDIPTARLRGPEARQDNIWLRECLERLTGVKLSGEYRGDPWGAVVLAEWHITEGGSMAHLLIPPAGVHALRSPATFTKIEAHAAHRLTGHGRRLYAILADKKHLGRPSWKFSIEELRALMGVDGQKSYEVWGAFRRSVLDPAVEAINAYGTVSVKMTPEKLGRSVHWVRFDWRWKDLREAADMAAFTEARSLSSQDELADAAPKAGKAGPKADATPPRSARPAPAKTPDPPPVKPHLAWWDRLTDEAREAWKDRVGRTFQAGEMRVPRKDADVAYDAFELHKQGEDTPQLGRAAHRPASA</sequence>
<dbReference type="Pfam" id="PF21205">
    <property type="entry name" value="Rep3_C"/>
    <property type="match status" value="1"/>
</dbReference>
<dbReference type="Proteomes" id="UP001596056">
    <property type="component" value="Unassembled WGS sequence"/>
</dbReference>